<reference evidence="8 9" key="1">
    <citation type="submission" date="2017-02" db="EMBL/GenBank/DDBJ databases">
        <authorList>
            <person name="Peterson S.W."/>
        </authorList>
    </citation>
    <scope>NUCLEOTIDE SEQUENCE [LARGE SCALE GENOMIC DNA]</scope>
    <source>
        <strain evidence="8 9">DSM 22335</strain>
    </source>
</reference>
<dbReference type="PANTHER" id="PTHR24421">
    <property type="entry name" value="NITRATE/NITRITE SENSOR PROTEIN NARX-RELATED"/>
    <property type="match status" value="1"/>
</dbReference>
<dbReference type="SMART" id="SM00448">
    <property type="entry name" value="REC"/>
    <property type="match status" value="1"/>
</dbReference>
<dbReference type="SUPFAM" id="SSF55785">
    <property type="entry name" value="PYP-like sensor domain (PAS domain)"/>
    <property type="match status" value="1"/>
</dbReference>
<dbReference type="GO" id="GO:0046983">
    <property type="term" value="F:protein dimerization activity"/>
    <property type="evidence" value="ECO:0007669"/>
    <property type="project" value="InterPro"/>
</dbReference>
<evidence type="ECO:0000256" key="5">
    <source>
        <dbReference type="SAM" id="Coils"/>
    </source>
</evidence>
<dbReference type="AlphaFoldDB" id="A0A1T4MNT3"/>
<keyword evidence="9" id="KW-1185">Reference proteome</keyword>
<dbReference type="NCBIfam" id="TIGR00229">
    <property type="entry name" value="sensory_box"/>
    <property type="match status" value="1"/>
</dbReference>
<dbReference type="Gene3D" id="1.20.5.1930">
    <property type="match status" value="1"/>
</dbReference>
<dbReference type="Pfam" id="PF00072">
    <property type="entry name" value="Response_reg"/>
    <property type="match status" value="1"/>
</dbReference>
<dbReference type="STRING" id="413434.SAMN04488132_103493"/>
<feature type="coiled-coil region" evidence="5">
    <location>
        <begin position="123"/>
        <end position="156"/>
    </location>
</feature>
<evidence type="ECO:0000256" key="3">
    <source>
        <dbReference type="ARBA" id="ARBA00023012"/>
    </source>
</evidence>
<accession>A0A1T4MNT3</accession>
<dbReference type="InterPro" id="IPR000014">
    <property type="entry name" value="PAS"/>
</dbReference>
<feature type="domain" description="Response regulatory" evidence="7">
    <location>
        <begin position="12"/>
        <end position="128"/>
    </location>
</feature>
<dbReference type="GO" id="GO:0016020">
    <property type="term" value="C:membrane"/>
    <property type="evidence" value="ECO:0007669"/>
    <property type="project" value="InterPro"/>
</dbReference>
<keyword evidence="5" id="KW-0175">Coiled coil</keyword>
<feature type="modified residue" description="4-aspartylphosphate" evidence="4">
    <location>
        <position position="63"/>
    </location>
</feature>
<dbReference type="InterPro" id="IPR035965">
    <property type="entry name" value="PAS-like_dom_sf"/>
</dbReference>
<dbReference type="Pfam" id="PF13426">
    <property type="entry name" value="PAS_9"/>
    <property type="match status" value="1"/>
</dbReference>
<sequence>MAGLHTTNSRLLVLLVEDDPFDAELVKRSLSQGGMDAELVVISNEEDYVRELQSRLFDVILSDHSLPRFSSVKALSLLNRIRPDIPFILVTGAMSDEFAVSILKEGATDYLLKSNLSRLPVAINAAIQQKEAIRKKNDAEKELRLSEQKYKVLFENNPMPMWMLSRKTLNVIDVNEAAINHYGYPREVFMQLNAVDLRPAEDVEQYLAHVKKEMAAGTRSSGVWRHMKANGDVIFVDIFASDFIYADEPVRLVLANDVTDKMHGRKMLEESYAEIRRLADHLQNVREEERVSMAREIHDVLGQMLTALRFDISMVRTNVKEDQHREKLSDAVTMIDDIIKTVRKIATQLRPLLLDDMGLGAAIEWQNTEFSQRTGIECRFYEECSDALTDLNRDVAIGLFRIFQEVLTNISRHAKATYVHTVLSCNEHYIMLNIRDNGRGFDPQEVKKKKTLGILGMKERVLSMNGHMQLDSMPGEGTTVAIKVKR</sequence>
<dbReference type="InterPro" id="IPR003594">
    <property type="entry name" value="HATPase_dom"/>
</dbReference>
<evidence type="ECO:0000259" key="6">
    <source>
        <dbReference type="PROSITE" id="PS50109"/>
    </source>
</evidence>
<dbReference type="Gene3D" id="3.30.450.20">
    <property type="entry name" value="PAS domain"/>
    <property type="match status" value="1"/>
</dbReference>
<dbReference type="PROSITE" id="PS50109">
    <property type="entry name" value="HIS_KIN"/>
    <property type="match status" value="1"/>
</dbReference>
<dbReference type="PROSITE" id="PS50110">
    <property type="entry name" value="RESPONSE_REGULATORY"/>
    <property type="match status" value="1"/>
</dbReference>
<dbReference type="InterPro" id="IPR005467">
    <property type="entry name" value="His_kinase_dom"/>
</dbReference>
<dbReference type="InterPro" id="IPR001789">
    <property type="entry name" value="Sig_transdc_resp-reg_receiver"/>
</dbReference>
<dbReference type="InterPro" id="IPR011712">
    <property type="entry name" value="Sig_transdc_His_kin_sub3_dim/P"/>
</dbReference>
<dbReference type="InterPro" id="IPR011006">
    <property type="entry name" value="CheY-like_superfamily"/>
</dbReference>
<dbReference type="CDD" id="cd16917">
    <property type="entry name" value="HATPase_UhpB-NarQ-NarX-like"/>
    <property type="match status" value="1"/>
</dbReference>
<evidence type="ECO:0000313" key="9">
    <source>
        <dbReference type="Proteomes" id="UP000190888"/>
    </source>
</evidence>
<protein>
    <submittedName>
        <fullName evidence="8">Two-component system, NarL family, sensor histidine kinase UhpB</fullName>
    </submittedName>
</protein>
<dbReference type="PANTHER" id="PTHR24421:SF59">
    <property type="entry name" value="OXYGEN SENSOR HISTIDINE KINASE NREB"/>
    <property type="match status" value="1"/>
</dbReference>
<dbReference type="EMBL" id="FUWH01000003">
    <property type="protein sequence ID" value="SJZ68699.1"/>
    <property type="molecule type" value="Genomic_DNA"/>
</dbReference>
<feature type="domain" description="Histidine kinase" evidence="6">
    <location>
        <begin position="399"/>
        <end position="486"/>
    </location>
</feature>
<dbReference type="InterPro" id="IPR050482">
    <property type="entry name" value="Sensor_HK_TwoCompSys"/>
</dbReference>
<gene>
    <name evidence="8" type="ORF">SAMN04488132_103493</name>
</gene>
<keyword evidence="2 8" id="KW-0418">Kinase</keyword>
<dbReference type="SMART" id="SM00091">
    <property type="entry name" value="PAS"/>
    <property type="match status" value="1"/>
</dbReference>
<dbReference type="Pfam" id="PF02518">
    <property type="entry name" value="HATPase_c"/>
    <property type="match status" value="1"/>
</dbReference>
<evidence type="ECO:0000259" key="7">
    <source>
        <dbReference type="PROSITE" id="PS50110"/>
    </source>
</evidence>
<evidence type="ECO:0000313" key="8">
    <source>
        <dbReference type="EMBL" id="SJZ68699.1"/>
    </source>
</evidence>
<dbReference type="GO" id="GO:0000155">
    <property type="term" value="F:phosphorelay sensor kinase activity"/>
    <property type="evidence" value="ECO:0007669"/>
    <property type="project" value="InterPro"/>
</dbReference>
<evidence type="ECO:0000256" key="1">
    <source>
        <dbReference type="ARBA" id="ARBA00022679"/>
    </source>
</evidence>
<dbReference type="RefSeq" id="WP_078830955.1">
    <property type="nucleotide sequence ID" value="NZ_FUWH01000003.1"/>
</dbReference>
<evidence type="ECO:0000256" key="4">
    <source>
        <dbReference type="PROSITE-ProRule" id="PRU00169"/>
    </source>
</evidence>
<dbReference type="Gene3D" id="3.30.565.10">
    <property type="entry name" value="Histidine kinase-like ATPase, C-terminal domain"/>
    <property type="match status" value="1"/>
</dbReference>
<dbReference type="Pfam" id="PF07730">
    <property type="entry name" value="HisKA_3"/>
    <property type="match status" value="1"/>
</dbReference>
<keyword evidence="1" id="KW-0808">Transferase</keyword>
<dbReference type="SUPFAM" id="SSF55874">
    <property type="entry name" value="ATPase domain of HSP90 chaperone/DNA topoisomerase II/histidine kinase"/>
    <property type="match status" value="1"/>
</dbReference>
<organism evidence="8 9">
    <name type="scientific">Sediminibacterium ginsengisoli</name>
    <dbReference type="NCBI Taxonomy" id="413434"/>
    <lineage>
        <taxon>Bacteria</taxon>
        <taxon>Pseudomonadati</taxon>
        <taxon>Bacteroidota</taxon>
        <taxon>Chitinophagia</taxon>
        <taxon>Chitinophagales</taxon>
        <taxon>Chitinophagaceae</taxon>
        <taxon>Sediminibacterium</taxon>
    </lineage>
</organism>
<proteinExistence type="predicted"/>
<dbReference type="Proteomes" id="UP000190888">
    <property type="component" value="Unassembled WGS sequence"/>
</dbReference>
<dbReference type="CDD" id="cd00130">
    <property type="entry name" value="PAS"/>
    <property type="match status" value="1"/>
</dbReference>
<dbReference type="InterPro" id="IPR036890">
    <property type="entry name" value="HATPase_C_sf"/>
</dbReference>
<keyword evidence="3" id="KW-0902">Two-component regulatory system</keyword>
<keyword evidence="4" id="KW-0597">Phosphoprotein</keyword>
<dbReference type="OrthoDB" id="5401121at2"/>
<evidence type="ECO:0000256" key="2">
    <source>
        <dbReference type="ARBA" id="ARBA00022777"/>
    </source>
</evidence>
<dbReference type="CDD" id="cd00156">
    <property type="entry name" value="REC"/>
    <property type="match status" value="1"/>
</dbReference>
<dbReference type="Gene3D" id="3.40.50.2300">
    <property type="match status" value="1"/>
</dbReference>
<dbReference type="SUPFAM" id="SSF52172">
    <property type="entry name" value="CheY-like"/>
    <property type="match status" value="1"/>
</dbReference>
<name>A0A1T4MNT3_9BACT</name>